<dbReference type="Pfam" id="PF07962">
    <property type="entry name" value="Swi3"/>
    <property type="match status" value="1"/>
</dbReference>
<dbReference type="PANTHER" id="PTHR13220">
    <property type="entry name" value="TIMELESS INTERACTING-RELATED"/>
    <property type="match status" value="1"/>
</dbReference>
<feature type="compositionally biased region" description="Basic and acidic residues" evidence="7">
    <location>
        <begin position="98"/>
        <end position="118"/>
    </location>
</feature>
<evidence type="ECO:0000256" key="4">
    <source>
        <dbReference type="ARBA" id="ARBA00023242"/>
    </source>
</evidence>
<evidence type="ECO:0000256" key="5">
    <source>
        <dbReference type="ARBA" id="ARBA00023306"/>
    </source>
</evidence>
<keyword evidence="10" id="KW-1185">Reference proteome</keyword>
<sequence length="357" mass="40318">MEDIWDEPATVSASIPHNEPLFLPSDDEEPPQRTKAARPKPRNAQKSTNEAVDDVLGDMFDDLLDGDEVNERPNMEALLAKRAKNASKATNQTEDGTNDFKDTKDASTQPNEEKDGAPKGRRTIAKVDDERLLGERGFPALIKEAKKFKPKGKGHEAEDLDRLMGIYQFWAHNMFPKTQFRDTVDRVERVCRSRRMQINMGMWRDAERPTVVDQEVKDPNKSDDSEEEYQNVPIDGNKDGPQTAFTPAPPPSTRRVIDLDDDDDMWKDMDEVIVDMDMINVAKTVPQPKVVPQSNPDDDDLEDWFNADAEPSNSSNRPGQEPPDRMDVDNPTGNAPVNPTRYLSPPTADNWDEDLFG</sequence>
<dbReference type="OrthoDB" id="437078at2759"/>
<comment type="subcellular location">
    <subcellularLocation>
        <location evidence="1 6">Nucleus</location>
    </subcellularLocation>
</comment>
<evidence type="ECO:0000256" key="7">
    <source>
        <dbReference type="SAM" id="MobiDB-lite"/>
    </source>
</evidence>
<dbReference type="GO" id="GO:0000076">
    <property type="term" value="P:DNA replication checkpoint signaling"/>
    <property type="evidence" value="ECO:0007669"/>
    <property type="project" value="UniProtKB-UniRule"/>
</dbReference>
<feature type="region of interest" description="Disordered" evidence="7">
    <location>
        <begin position="1"/>
        <end position="130"/>
    </location>
</feature>
<comment type="similarity">
    <text evidence="2 6">Belongs to the CSM3 family.</text>
</comment>
<feature type="region of interest" description="Disordered" evidence="7">
    <location>
        <begin position="205"/>
        <end position="262"/>
    </location>
</feature>
<name>A0A0C2XI34_SERVB</name>
<gene>
    <name evidence="9" type="ORF">M408DRAFT_23414</name>
</gene>
<evidence type="ECO:0000313" key="9">
    <source>
        <dbReference type="EMBL" id="KIM28752.1"/>
    </source>
</evidence>
<dbReference type="Proteomes" id="UP000054097">
    <property type="component" value="Unassembled WGS sequence"/>
</dbReference>
<feature type="compositionally biased region" description="Acidic residues" evidence="7">
    <location>
        <begin position="296"/>
        <end position="305"/>
    </location>
</feature>
<dbReference type="GO" id="GO:0031297">
    <property type="term" value="P:replication fork processing"/>
    <property type="evidence" value="ECO:0007669"/>
    <property type="project" value="UniProtKB-UniRule"/>
</dbReference>
<reference evidence="9 10" key="1">
    <citation type="submission" date="2014-04" db="EMBL/GenBank/DDBJ databases">
        <authorList>
            <consortium name="DOE Joint Genome Institute"/>
            <person name="Kuo A."/>
            <person name="Zuccaro A."/>
            <person name="Kohler A."/>
            <person name="Nagy L.G."/>
            <person name="Floudas D."/>
            <person name="Copeland A."/>
            <person name="Barry K.W."/>
            <person name="Cichocki N."/>
            <person name="Veneault-Fourrey C."/>
            <person name="LaButti K."/>
            <person name="Lindquist E.A."/>
            <person name="Lipzen A."/>
            <person name="Lundell T."/>
            <person name="Morin E."/>
            <person name="Murat C."/>
            <person name="Sun H."/>
            <person name="Tunlid A."/>
            <person name="Henrissat B."/>
            <person name="Grigoriev I.V."/>
            <person name="Hibbett D.S."/>
            <person name="Martin F."/>
            <person name="Nordberg H.P."/>
            <person name="Cantor M.N."/>
            <person name="Hua S.X."/>
        </authorList>
    </citation>
    <scope>NUCLEOTIDE SEQUENCE [LARGE SCALE GENOMIC DNA]</scope>
    <source>
        <strain evidence="9 10">MAFF 305830</strain>
    </source>
</reference>
<evidence type="ECO:0000256" key="6">
    <source>
        <dbReference type="RuleBase" id="RU366049"/>
    </source>
</evidence>
<dbReference type="GO" id="GO:0031298">
    <property type="term" value="C:replication fork protection complex"/>
    <property type="evidence" value="ECO:0007669"/>
    <property type="project" value="TreeGrafter"/>
</dbReference>
<accession>A0A0C2XI34</accession>
<dbReference type="GO" id="GO:0043111">
    <property type="term" value="P:replication fork arrest"/>
    <property type="evidence" value="ECO:0007669"/>
    <property type="project" value="TreeGrafter"/>
</dbReference>
<evidence type="ECO:0000256" key="1">
    <source>
        <dbReference type="ARBA" id="ARBA00004123"/>
    </source>
</evidence>
<feature type="domain" description="Chromosome segregation in meiosis protein 3" evidence="8">
    <location>
        <begin position="126"/>
        <end position="207"/>
    </location>
</feature>
<evidence type="ECO:0000313" key="10">
    <source>
        <dbReference type="Proteomes" id="UP000054097"/>
    </source>
</evidence>
<proteinExistence type="inferred from homology"/>
<dbReference type="GO" id="GO:0003677">
    <property type="term" value="F:DNA binding"/>
    <property type="evidence" value="ECO:0007669"/>
    <property type="project" value="TreeGrafter"/>
</dbReference>
<keyword evidence="5 6" id="KW-0131">Cell cycle</keyword>
<organism evidence="9 10">
    <name type="scientific">Serendipita vermifera MAFF 305830</name>
    <dbReference type="NCBI Taxonomy" id="933852"/>
    <lineage>
        <taxon>Eukaryota</taxon>
        <taxon>Fungi</taxon>
        <taxon>Dikarya</taxon>
        <taxon>Basidiomycota</taxon>
        <taxon>Agaricomycotina</taxon>
        <taxon>Agaricomycetes</taxon>
        <taxon>Sebacinales</taxon>
        <taxon>Serendipitaceae</taxon>
        <taxon>Serendipita</taxon>
    </lineage>
</organism>
<feature type="region of interest" description="Disordered" evidence="7">
    <location>
        <begin position="285"/>
        <end position="357"/>
    </location>
</feature>
<dbReference type="EMBL" id="KN824291">
    <property type="protein sequence ID" value="KIM28752.1"/>
    <property type="molecule type" value="Genomic_DNA"/>
</dbReference>
<dbReference type="InterPro" id="IPR012923">
    <property type="entry name" value="Csm3"/>
</dbReference>
<keyword evidence="3 6" id="KW-0227">DNA damage</keyword>
<protein>
    <recommendedName>
        <fullName evidence="6">Chromosome segregation in meiosis protein</fullName>
    </recommendedName>
</protein>
<dbReference type="GO" id="GO:0006974">
    <property type="term" value="P:DNA damage response"/>
    <property type="evidence" value="ECO:0007669"/>
    <property type="project" value="UniProtKB-KW"/>
</dbReference>
<evidence type="ECO:0000256" key="2">
    <source>
        <dbReference type="ARBA" id="ARBA00006075"/>
    </source>
</evidence>
<evidence type="ECO:0000259" key="8">
    <source>
        <dbReference type="Pfam" id="PF07962"/>
    </source>
</evidence>
<dbReference type="HOGENOM" id="CLU_050882_0_0_1"/>
<dbReference type="PANTHER" id="PTHR13220:SF11">
    <property type="entry name" value="TIMELESS-INTERACTING PROTEIN"/>
    <property type="match status" value="1"/>
</dbReference>
<reference evidence="10" key="2">
    <citation type="submission" date="2015-01" db="EMBL/GenBank/DDBJ databases">
        <title>Evolutionary Origins and Diversification of the Mycorrhizal Mutualists.</title>
        <authorList>
            <consortium name="DOE Joint Genome Institute"/>
            <consortium name="Mycorrhizal Genomics Consortium"/>
            <person name="Kohler A."/>
            <person name="Kuo A."/>
            <person name="Nagy L.G."/>
            <person name="Floudas D."/>
            <person name="Copeland A."/>
            <person name="Barry K.W."/>
            <person name="Cichocki N."/>
            <person name="Veneault-Fourrey C."/>
            <person name="LaButti K."/>
            <person name="Lindquist E.A."/>
            <person name="Lipzen A."/>
            <person name="Lundell T."/>
            <person name="Morin E."/>
            <person name="Murat C."/>
            <person name="Riley R."/>
            <person name="Ohm R."/>
            <person name="Sun H."/>
            <person name="Tunlid A."/>
            <person name="Henrissat B."/>
            <person name="Grigoriev I.V."/>
            <person name="Hibbett D.S."/>
            <person name="Martin F."/>
        </authorList>
    </citation>
    <scope>NUCLEOTIDE SEQUENCE [LARGE SCALE GENOMIC DNA]</scope>
    <source>
        <strain evidence="10">MAFF 305830</strain>
    </source>
</reference>
<dbReference type="STRING" id="933852.A0A0C2XI34"/>
<comment type="function">
    <text evidence="6">Plays an important role in the control of DNA replication and the maintenance of replication fork stability.</text>
</comment>
<feature type="compositionally biased region" description="Basic and acidic residues" evidence="7">
    <location>
        <begin position="205"/>
        <end position="223"/>
    </location>
</feature>
<dbReference type="AlphaFoldDB" id="A0A0C2XI34"/>
<keyword evidence="4 6" id="KW-0539">Nucleus</keyword>
<dbReference type="InterPro" id="IPR040038">
    <property type="entry name" value="TIPIN/Csm3/Swi3"/>
</dbReference>
<feature type="compositionally biased region" description="Acidic residues" evidence="7">
    <location>
        <begin position="51"/>
        <end position="68"/>
    </location>
</feature>
<evidence type="ECO:0000256" key="3">
    <source>
        <dbReference type="ARBA" id="ARBA00022763"/>
    </source>
</evidence>